<sequence length="200" mass="22698">MSLHSLSRGPLELLPRPDVTQDSRSTHVPAERDPHPKPRSVTEKRREGRYRTFDWAEFRPQSGPPPPPPPEAAGPRAGPPCPLELGDLDRRRRREERRRRYEDTLGFSLSWRETGAETEDGSGGALSPRSQRRVEEEIEEMWRQVETTVFRPDGTVPLFTADKDTEEVEKLLDGYRDGVSPCVHGSQMMHPPDDSGVDPL</sequence>
<dbReference type="PANTHER" id="PTHR17271:SF12">
    <property type="entry name" value="MYOSIN PHOSPHATASE RHO-INTERACTING PROTEIN ISOFORM X1"/>
    <property type="match status" value="1"/>
</dbReference>
<gene>
    <name evidence="2" type="ORF">F2P81_026285</name>
</gene>
<dbReference type="Proteomes" id="UP000438429">
    <property type="component" value="Unassembled WGS sequence"/>
</dbReference>
<dbReference type="InterPro" id="IPR052223">
    <property type="entry name" value="Actin_Cytoskeleton_Reg"/>
</dbReference>
<dbReference type="GO" id="GO:0051015">
    <property type="term" value="F:actin filament binding"/>
    <property type="evidence" value="ECO:0007669"/>
    <property type="project" value="TreeGrafter"/>
</dbReference>
<feature type="compositionally biased region" description="Basic and acidic residues" evidence="1">
    <location>
        <begin position="19"/>
        <end position="57"/>
    </location>
</feature>
<evidence type="ECO:0000256" key="1">
    <source>
        <dbReference type="SAM" id="MobiDB-lite"/>
    </source>
</evidence>
<name>A0A6A4RR07_SCOMX</name>
<comment type="caution">
    <text evidence="2">The sequence shown here is derived from an EMBL/GenBank/DDBJ whole genome shotgun (WGS) entry which is preliminary data.</text>
</comment>
<protein>
    <submittedName>
        <fullName evidence="2">Uncharacterized protein</fullName>
    </submittedName>
</protein>
<organism evidence="2 3">
    <name type="scientific">Scophthalmus maximus</name>
    <name type="common">Turbot</name>
    <name type="synonym">Psetta maxima</name>
    <dbReference type="NCBI Taxonomy" id="52904"/>
    <lineage>
        <taxon>Eukaryota</taxon>
        <taxon>Metazoa</taxon>
        <taxon>Chordata</taxon>
        <taxon>Craniata</taxon>
        <taxon>Vertebrata</taxon>
        <taxon>Euteleostomi</taxon>
        <taxon>Actinopterygii</taxon>
        <taxon>Neopterygii</taxon>
        <taxon>Teleostei</taxon>
        <taxon>Neoteleostei</taxon>
        <taxon>Acanthomorphata</taxon>
        <taxon>Carangaria</taxon>
        <taxon>Pleuronectiformes</taxon>
        <taxon>Pleuronectoidei</taxon>
        <taxon>Scophthalmidae</taxon>
        <taxon>Scophthalmus</taxon>
    </lineage>
</organism>
<evidence type="ECO:0000313" key="2">
    <source>
        <dbReference type="EMBL" id="KAF0021462.1"/>
    </source>
</evidence>
<proteinExistence type="predicted"/>
<evidence type="ECO:0000313" key="3">
    <source>
        <dbReference type="Proteomes" id="UP000438429"/>
    </source>
</evidence>
<accession>A0A6A4RR07</accession>
<feature type="region of interest" description="Disordered" evidence="1">
    <location>
        <begin position="1"/>
        <end position="134"/>
    </location>
</feature>
<dbReference type="AlphaFoldDB" id="A0A6A4RR07"/>
<dbReference type="PANTHER" id="PTHR17271">
    <property type="entry name" value="PLECKSTRIN HOMOLOGY PH DOMAIN-CONTAINING PROTEIN"/>
    <property type="match status" value="1"/>
</dbReference>
<dbReference type="EMBL" id="VEVO01007355">
    <property type="protein sequence ID" value="KAF0021462.1"/>
    <property type="molecule type" value="Genomic_DNA"/>
</dbReference>
<dbReference type="GO" id="GO:0015629">
    <property type="term" value="C:actin cytoskeleton"/>
    <property type="evidence" value="ECO:0007669"/>
    <property type="project" value="TreeGrafter"/>
</dbReference>
<feature type="compositionally biased region" description="Pro residues" evidence="1">
    <location>
        <begin position="62"/>
        <end position="82"/>
    </location>
</feature>
<reference evidence="2 3" key="1">
    <citation type="submission" date="2019-06" db="EMBL/GenBank/DDBJ databases">
        <title>Draft genomes of female and male turbot (Scophthalmus maximus).</title>
        <authorList>
            <person name="Xu H."/>
            <person name="Xu X.-W."/>
            <person name="Shao C."/>
            <person name="Chen S."/>
        </authorList>
    </citation>
    <scope>NUCLEOTIDE SEQUENCE [LARGE SCALE GENOMIC DNA]</scope>
    <source>
        <strain evidence="2">Ysfricsl-2016a</strain>
        <tissue evidence="2">Blood</tissue>
    </source>
</reference>